<dbReference type="EMBL" id="VSSQ01051214">
    <property type="protein sequence ID" value="MPN05300.1"/>
    <property type="molecule type" value="Genomic_DNA"/>
</dbReference>
<reference evidence="1" key="1">
    <citation type="submission" date="2019-08" db="EMBL/GenBank/DDBJ databases">
        <authorList>
            <person name="Kucharzyk K."/>
            <person name="Murdoch R.W."/>
            <person name="Higgins S."/>
            <person name="Loffler F."/>
        </authorList>
    </citation>
    <scope>NUCLEOTIDE SEQUENCE</scope>
</reference>
<organism evidence="1">
    <name type="scientific">bioreactor metagenome</name>
    <dbReference type="NCBI Taxonomy" id="1076179"/>
    <lineage>
        <taxon>unclassified sequences</taxon>
        <taxon>metagenomes</taxon>
        <taxon>ecological metagenomes</taxon>
    </lineage>
</organism>
<dbReference type="SUPFAM" id="SSF110710">
    <property type="entry name" value="TTHA0583/YokD-like"/>
    <property type="match status" value="1"/>
</dbReference>
<dbReference type="InterPro" id="IPR006340">
    <property type="entry name" value="DUF436"/>
</dbReference>
<evidence type="ECO:0000313" key="1">
    <source>
        <dbReference type="EMBL" id="MPN05300.1"/>
    </source>
</evidence>
<gene>
    <name evidence="1" type="ORF">SDC9_152550</name>
</gene>
<dbReference type="InterPro" id="IPR028345">
    <property type="entry name" value="Antibiotic_NAT-like"/>
</dbReference>
<sequence>MGNKIGTAGSLEVAQGIFDALWKVTSAHGLYLAVQCCEHLNRSLVTETEAAEKYCWEEVAARPMAHAGGSLAQVAYDTFCQPILVEKITAHLGLDIGQTLIGMHLKRVVVPVRLSQKEIGAAILTAARTRPPYVGGERAVYL</sequence>
<name>A0A645EV25_9ZZZZ</name>
<dbReference type="HAMAP" id="MF_00800">
    <property type="entry name" value="UPF0340"/>
    <property type="match status" value="1"/>
</dbReference>
<dbReference type="NCBIfam" id="TIGR01440">
    <property type="entry name" value="TIGR01440 family protein"/>
    <property type="match status" value="1"/>
</dbReference>
<dbReference type="Pfam" id="PF04260">
    <property type="entry name" value="DUF436"/>
    <property type="match status" value="1"/>
</dbReference>
<dbReference type="Gene3D" id="3.40.50.10360">
    <property type="entry name" value="Hypothetical protein TT1679"/>
    <property type="match status" value="1"/>
</dbReference>
<proteinExistence type="inferred from homology"/>
<dbReference type="AlphaFoldDB" id="A0A645EV25"/>
<comment type="caution">
    <text evidence="1">The sequence shown here is derived from an EMBL/GenBank/DDBJ whole genome shotgun (WGS) entry which is preliminary data.</text>
</comment>
<accession>A0A645EV25</accession>
<protein>
    <submittedName>
        <fullName evidence="1">Uncharacterized protein</fullName>
    </submittedName>
</protein>